<accession>A0ABR2J2M9</accession>
<sequence length="249" mass="28745">MSLTICQTSDLTMLPPYNESDSVSIDEFFLNRWNDFQDITKIVASFISKKLEKIKQINMIISGTTGSGKSTLINNLFRGNYCRTGIGKPITYKIRQTKINNIPLTIYETPGFELDVHQQEQLKNDMYNLIEEKAQMNDINESIHCILYCVNCETGRFQSEEENFIRNFVDNPRIGNIPVILVLTQCYDNDKRDKMMVELDNMNLNVKQIVPVVAKARTFNIRGVKIDCHQYGLDILIEVIENCLPNIWC</sequence>
<evidence type="ECO:0000313" key="2">
    <source>
        <dbReference type="EMBL" id="KAK8871703.1"/>
    </source>
</evidence>
<dbReference type="InterPro" id="IPR006073">
    <property type="entry name" value="GTP-bd"/>
</dbReference>
<dbReference type="SUPFAM" id="SSF52540">
    <property type="entry name" value="P-loop containing nucleoside triphosphate hydrolases"/>
    <property type="match status" value="1"/>
</dbReference>
<proteinExistence type="predicted"/>
<evidence type="ECO:0000259" key="1">
    <source>
        <dbReference type="Pfam" id="PF01926"/>
    </source>
</evidence>
<dbReference type="Proteomes" id="UP001470230">
    <property type="component" value="Unassembled WGS sequence"/>
</dbReference>
<dbReference type="InterPro" id="IPR027417">
    <property type="entry name" value="P-loop_NTPase"/>
</dbReference>
<organism evidence="2 3">
    <name type="scientific">Tritrichomonas musculus</name>
    <dbReference type="NCBI Taxonomy" id="1915356"/>
    <lineage>
        <taxon>Eukaryota</taxon>
        <taxon>Metamonada</taxon>
        <taxon>Parabasalia</taxon>
        <taxon>Tritrichomonadida</taxon>
        <taxon>Tritrichomonadidae</taxon>
        <taxon>Tritrichomonas</taxon>
    </lineage>
</organism>
<dbReference type="Gene3D" id="3.40.50.300">
    <property type="entry name" value="P-loop containing nucleotide triphosphate hydrolases"/>
    <property type="match status" value="1"/>
</dbReference>
<reference evidence="2 3" key="1">
    <citation type="submission" date="2024-04" db="EMBL/GenBank/DDBJ databases">
        <title>Tritrichomonas musculus Genome.</title>
        <authorList>
            <person name="Alves-Ferreira E."/>
            <person name="Grigg M."/>
            <person name="Lorenzi H."/>
            <person name="Galac M."/>
        </authorList>
    </citation>
    <scope>NUCLEOTIDE SEQUENCE [LARGE SCALE GENOMIC DNA]</scope>
    <source>
        <strain evidence="2 3">EAF2021</strain>
    </source>
</reference>
<feature type="domain" description="G" evidence="1">
    <location>
        <begin position="59"/>
        <end position="184"/>
    </location>
</feature>
<protein>
    <recommendedName>
        <fullName evidence="1">G domain-containing protein</fullName>
    </recommendedName>
</protein>
<keyword evidence="3" id="KW-1185">Reference proteome</keyword>
<dbReference type="Pfam" id="PF01926">
    <property type="entry name" value="MMR_HSR1"/>
    <property type="match status" value="1"/>
</dbReference>
<dbReference type="EMBL" id="JAPFFF010000013">
    <property type="protein sequence ID" value="KAK8871703.1"/>
    <property type="molecule type" value="Genomic_DNA"/>
</dbReference>
<comment type="caution">
    <text evidence="2">The sequence shown here is derived from an EMBL/GenBank/DDBJ whole genome shotgun (WGS) entry which is preliminary data.</text>
</comment>
<name>A0ABR2J2M9_9EUKA</name>
<dbReference type="CDD" id="cd00882">
    <property type="entry name" value="Ras_like_GTPase"/>
    <property type="match status" value="1"/>
</dbReference>
<evidence type="ECO:0000313" key="3">
    <source>
        <dbReference type="Proteomes" id="UP001470230"/>
    </source>
</evidence>
<gene>
    <name evidence="2" type="ORF">M9Y10_007443</name>
</gene>